<evidence type="ECO:0000259" key="9">
    <source>
        <dbReference type="Pfam" id="PF03946"/>
    </source>
</evidence>
<dbReference type="GO" id="GO:0003735">
    <property type="term" value="F:structural constituent of ribosome"/>
    <property type="evidence" value="ECO:0007669"/>
    <property type="project" value="InterPro"/>
</dbReference>
<keyword evidence="2 6" id="KW-0699">rRNA-binding</keyword>
<organism evidence="10 12">
    <name type="scientific">Candidatus Methanodesulfokora washburnensis</name>
    <dbReference type="NCBI Taxonomy" id="2478471"/>
    <lineage>
        <taxon>Archaea</taxon>
        <taxon>Thermoproteota</taxon>
        <taxon>Candidatus Korarchaeia</taxon>
        <taxon>Candidatus Korarchaeia incertae sedis</taxon>
        <taxon>Candidatus Methanodesulfokora</taxon>
    </lineage>
</organism>
<dbReference type="CDD" id="cd00349">
    <property type="entry name" value="Ribosomal_L11"/>
    <property type="match status" value="1"/>
</dbReference>
<evidence type="ECO:0000313" key="12">
    <source>
        <dbReference type="Proteomes" id="UP000277582"/>
    </source>
</evidence>
<dbReference type="Proteomes" id="UP000277582">
    <property type="component" value="Unassembled WGS sequence"/>
</dbReference>
<dbReference type="RefSeq" id="WP_125671862.1">
    <property type="nucleotide sequence ID" value="NZ_RCOS01000113.1"/>
</dbReference>
<reference evidence="11 13" key="2">
    <citation type="journal article" date="2019" name="Nat. Microbiol.">
        <title>Wide diversity of methane and short-chain alkane metabolisms in uncultured archaea.</title>
        <authorList>
            <person name="Borrel G."/>
            <person name="Adam P.S."/>
            <person name="McKay L.J."/>
            <person name="Chen L.X."/>
            <person name="Sierra-Garcia I.N."/>
            <person name="Sieber C.M."/>
            <person name="Letourneur Q."/>
            <person name="Ghozlane A."/>
            <person name="Andersen G.L."/>
            <person name="Li W.J."/>
            <person name="Hallam S.J."/>
            <person name="Muyzer G."/>
            <person name="de Oliveira V.M."/>
            <person name="Inskeep W.P."/>
            <person name="Banfield J.F."/>
            <person name="Gribaldo S."/>
        </authorList>
    </citation>
    <scope>NUCLEOTIDE SEQUENCE [LARGE SCALE GENOMIC DNA]</scope>
    <source>
        <strain evidence="11">NM4</strain>
    </source>
</reference>
<reference evidence="10 12" key="1">
    <citation type="submission" date="2018-10" db="EMBL/GenBank/DDBJ databases">
        <title>Co-occurring genomic capacity for anaerobic methane metabolism and dissimilatory sulfite reduction discovered in the Korarchaeota.</title>
        <authorList>
            <person name="Mckay L.J."/>
            <person name="Dlakic M."/>
            <person name="Fields M.W."/>
            <person name="Delmont T.O."/>
            <person name="Eren A.M."/>
            <person name="Jay Z.J."/>
            <person name="Klingelsmith K.B."/>
            <person name="Rusch D.B."/>
            <person name="Inskeep W.P."/>
        </authorList>
    </citation>
    <scope>NUCLEOTIDE SEQUENCE [LARGE SCALE GENOMIC DNA]</scope>
    <source>
        <strain evidence="10 12">MDKW</strain>
    </source>
</reference>
<evidence type="ECO:0000256" key="1">
    <source>
        <dbReference type="ARBA" id="ARBA00010537"/>
    </source>
</evidence>
<dbReference type="Gene3D" id="3.30.1550.10">
    <property type="entry name" value="Ribosomal protein L11/L12, N-terminal domain"/>
    <property type="match status" value="1"/>
</dbReference>
<dbReference type="SUPFAM" id="SSF54747">
    <property type="entry name" value="Ribosomal L11/L12e N-terminal domain"/>
    <property type="match status" value="1"/>
</dbReference>
<comment type="subunit">
    <text evidence="6">Part of the ribosomal stalk of the 50S ribosomal subunit. Interacts with L10 and the large rRNA to form the base of the stalk. L10 forms an elongated spine to which L12 dimers bind in a sequential fashion forming a multimeric L10(L12)X complex.</text>
</comment>
<evidence type="ECO:0000256" key="6">
    <source>
        <dbReference type="HAMAP-Rule" id="MF_00736"/>
    </source>
</evidence>
<keyword evidence="3 6" id="KW-0694">RNA-binding</keyword>
<evidence type="ECO:0000313" key="13">
    <source>
        <dbReference type="Proteomes" id="UP000316217"/>
    </source>
</evidence>
<dbReference type="PANTHER" id="PTHR11661:SF1">
    <property type="entry name" value="LARGE RIBOSOMAL SUBUNIT PROTEIN UL11M"/>
    <property type="match status" value="1"/>
</dbReference>
<dbReference type="InterPro" id="IPR036769">
    <property type="entry name" value="Ribosomal_uL11_C_sf"/>
</dbReference>
<protein>
    <recommendedName>
        <fullName evidence="6">Large ribosomal subunit protein uL11</fullName>
    </recommendedName>
</protein>
<dbReference type="InterPro" id="IPR020785">
    <property type="entry name" value="Ribosomal_uL11_CS"/>
</dbReference>
<dbReference type="Gene3D" id="1.10.10.250">
    <property type="entry name" value="Ribosomal protein L11, C-terminal domain"/>
    <property type="match status" value="1"/>
</dbReference>
<evidence type="ECO:0000256" key="2">
    <source>
        <dbReference type="ARBA" id="ARBA00022730"/>
    </source>
</evidence>
<name>A0A429GI97_9CREN</name>
<dbReference type="PROSITE" id="PS00359">
    <property type="entry name" value="RIBOSOMAL_L11"/>
    <property type="match status" value="1"/>
</dbReference>
<proteinExistence type="inferred from homology"/>
<evidence type="ECO:0000256" key="5">
    <source>
        <dbReference type="ARBA" id="ARBA00023274"/>
    </source>
</evidence>
<evidence type="ECO:0000256" key="7">
    <source>
        <dbReference type="RuleBase" id="RU003978"/>
    </source>
</evidence>
<dbReference type="Proteomes" id="UP000316217">
    <property type="component" value="Unassembled WGS sequence"/>
</dbReference>
<dbReference type="SUPFAM" id="SSF46906">
    <property type="entry name" value="Ribosomal protein L11, C-terminal domain"/>
    <property type="match status" value="1"/>
</dbReference>
<evidence type="ECO:0000313" key="10">
    <source>
        <dbReference type="EMBL" id="RSN73622.1"/>
    </source>
</evidence>
<feature type="domain" description="Large ribosomal subunit protein uL11 N-terminal" evidence="9">
    <location>
        <begin position="6"/>
        <end position="61"/>
    </location>
</feature>
<feature type="domain" description="Large ribosomal subunit protein uL11 C-terminal" evidence="8">
    <location>
        <begin position="70"/>
        <end position="137"/>
    </location>
</feature>
<keyword evidence="4 6" id="KW-0689">Ribosomal protein</keyword>
<evidence type="ECO:0000259" key="8">
    <source>
        <dbReference type="Pfam" id="PF00298"/>
    </source>
</evidence>
<keyword evidence="12" id="KW-1185">Reference proteome</keyword>
<dbReference type="InterPro" id="IPR036796">
    <property type="entry name" value="Ribosomal_uL11_N_sf"/>
</dbReference>
<accession>A0A429GI97</accession>
<dbReference type="EMBL" id="RCOS01000113">
    <property type="protein sequence ID" value="RSN73622.1"/>
    <property type="molecule type" value="Genomic_DNA"/>
</dbReference>
<evidence type="ECO:0000256" key="4">
    <source>
        <dbReference type="ARBA" id="ARBA00022980"/>
    </source>
</evidence>
<keyword evidence="5 6" id="KW-0687">Ribonucleoprotein</keyword>
<comment type="caution">
    <text evidence="10">The sequence shown here is derived from an EMBL/GenBank/DDBJ whole genome shotgun (WGS) entry which is preliminary data.</text>
</comment>
<evidence type="ECO:0000256" key="3">
    <source>
        <dbReference type="ARBA" id="ARBA00022884"/>
    </source>
</evidence>
<sequence>MPEKIVNVMVEGGKATPGPPLGPALGGYGLNLGQVVKEINDKTKEFEGMKIPVIIYVDPEKKTYRIEIGTPPTSMLLLREMNKEKGSGNPKSTKIGDISMEKIVKIAKIKMKEMNTSDLAKAVKQVLGTAVSMGITVDGKDPREVQKEIDRGLLKLG</sequence>
<gene>
    <name evidence="6" type="primary">rpl11</name>
    <name evidence="10" type="ORF">D6D85_10165</name>
    <name evidence="11" type="ORF">EF810_04280</name>
</gene>
<dbReference type="SMART" id="SM00649">
    <property type="entry name" value="RL11"/>
    <property type="match status" value="1"/>
</dbReference>
<dbReference type="InterPro" id="IPR000911">
    <property type="entry name" value="Ribosomal_uL11"/>
</dbReference>
<dbReference type="EMBL" id="RXII01000066">
    <property type="protein sequence ID" value="RZN61817.1"/>
    <property type="molecule type" value="Genomic_DNA"/>
</dbReference>
<dbReference type="GO" id="GO:0006412">
    <property type="term" value="P:translation"/>
    <property type="evidence" value="ECO:0007669"/>
    <property type="project" value="UniProtKB-UniRule"/>
</dbReference>
<dbReference type="Pfam" id="PF00298">
    <property type="entry name" value="Ribosomal_L11"/>
    <property type="match status" value="1"/>
</dbReference>
<comment type="function">
    <text evidence="6">Forms part of the ribosomal stalk which helps the ribosome interact with GTP-bound translation factors.</text>
</comment>
<dbReference type="InterPro" id="IPR020783">
    <property type="entry name" value="Ribosomal_uL11_C"/>
</dbReference>
<dbReference type="InterPro" id="IPR020784">
    <property type="entry name" value="Ribosomal_uL11_N"/>
</dbReference>
<evidence type="ECO:0000313" key="11">
    <source>
        <dbReference type="EMBL" id="RZN61817.1"/>
    </source>
</evidence>
<dbReference type="HAMAP" id="MF_00736">
    <property type="entry name" value="Ribosomal_uL11"/>
    <property type="match status" value="1"/>
</dbReference>
<dbReference type="NCBIfam" id="NF002232">
    <property type="entry name" value="PRK01143.1"/>
    <property type="match status" value="1"/>
</dbReference>
<dbReference type="GO" id="GO:0015934">
    <property type="term" value="C:large ribosomal subunit"/>
    <property type="evidence" value="ECO:0007669"/>
    <property type="project" value="TreeGrafter"/>
</dbReference>
<comment type="similarity">
    <text evidence="1 6 7">Belongs to the universal ribosomal protein uL11 family.</text>
</comment>
<dbReference type="GO" id="GO:0070180">
    <property type="term" value="F:large ribosomal subunit rRNA binding"/>
    <property type="evidence" value="ECO:0007669"/>
    <property type="project" value="UniProtKB-UniRule"/>
</dbReference>
<dbReference type="AlphaFoldDB" id="A0A429GI97"/>
<dbReference type="OrthoDB" id="8842at2157"/>
<dbReference type="Pfam" id="PF03946">
    <property type="entry name" value="Ribosomal_L11_N"/>
    <property type="match status" value="1"/>
</dbReference>
<dbReference type="PANTHER" id="PTHR11661">
    <property type="entry name" value="60S RIBOSOMAL PROTEIN L12"/>
    <property type="match status" value="1"/>
</dbReference>